<dbReference type="EMBL" id="CDMY01000607">
    <property type="protein sequence ID" value="CEM25940.1"/>
    <property type="molecule type" value="Genomic_DNA"/>
</dbReference>
<sequence>MALCHERGQWGPHILYPVTPETPAGRLQRTLTVALAAILIGIPAFVIFTAKAEKAKSNWEKWADDIVKRYSEENKRESVLVHQSLKFGSRGGLCGAPPELSAIIDDGFSSEAELDALNKRAMRTKRNVRTIQTGKQTTATDECVGVAPRVRRGAEKPDKRAWERKHQRGYIEDELDNRWEAAHVAETHEPYVQDPLDRHKWDVHMWVDAELLCDAMQRQNLKQATRDLLSQTHCRIQEIAVDRQTRSYDHYVCVWLQNMVVDMRMEKGEDCRQELETLKRLREPFRALLKSKRLWHKINVSAYDGLQLILIKATYHVRGHEREDVIELLTNMWGKELTWSDGNKTSINITRATEEER</sequence>
<proteinExistence type="predicted"/>
<keyword evidence="1" id="KW-0472">Membrane</keyword>
<keyword evidence="1" id="KW-0812">Transmembrane</keyword>
<dbReference type="AlphaFoldDB" id="A0A0G4GB97"/>
<evidence type="ECO:0000313" key="3">
    <source>
        <dbReference type="Proteomes" id="UP000041254"/>
    </source>
</evidence>
<gene>
    <name evidence="2" type="ORF">Vbra_17282</name>
</gene>
<accession>A0A0G4GB97</accession>
<dbReference type="Proteomes" id="UP000041254">
    <property type="component" value="Unassembled WGS sequence"/>
</dbReference>
<evidence type="ECO:0000256" key="1">
    <source>
        <dbReference type="SAM" id="Phobius"/>
    </source>
</evidence>
<reference evidence="2 3" key="1">
    <citation type="submission" date="2014-11" db="EMBL/GenBank/DDBJ databases">
        <authorList>
            <person name="Zhu J."/>
            <person name="Qi W."/>
            <person name="Song R."/>
        </authorList>
    </citation>
    <scope>NUCLEOTIDE SEQUENCE [LARGE SCALE GENOMIC DNA]</scope>
</reference>
<feature type="transmembrane region" description="Helical" evidence="1">
    <location>
        <begin position="31"/>
        <end position="50"/>
    </location>
</feature>
<organism evidence="2 3">
    <name type="scientific">Vitrella brassicaformis (strain CCMP3155)</name>
    <dbReference type="NCBI Taxonomy" id="1169540"/>
    <lineage>
        <taxon>Eukaryota</taxon>
        <taxon>Sar</taxon>
        <taxon>Alveolata</taxon>
        <taxon>Colpodellida</taxon>
        <taxon>Vitrellaceae</taxon>
        <taxon>Vitrella</taxon>
    </lineage>
</organism>
<dbReference type="VEuPathDB" id="CryptoDB:Vbra_17282"/>
<dbReference type="InParanoid" id="A0A0G4GB97"/>
<evidence type="ECO:0000313" key="2">
    <source>
        <dbReference type="EMBL" id="CEM25940.1"/>
    </source>
</evidence>
<protein>
    <submittedName>
        <fullName evidence="2">Uncharacterized protein</fullName>
    </submittedName>
</protein>
<keyword evidence="3" id="KW-1185">Reference proteome</keyword>
<name>A0A0G4GB97_VITBC</name>
<keyword evidence="1" id="KW-1133">Transmembrane helix</keyword>